<comment type="caution">
    <text evidence="5">The sequence shown here is derived from an EMBL/GenBank/DDBJ whole genome shotgun (WGS) entry which is preliminary data.</text>
</comment>
<keyword evidence="6" id="KW-1185">Reference proteome</keyword>
<proteinExistence type="inferred from homology"/>
<evidence type="ECO:0000256" key="1">
    <source>
        <dbReference type="ARBA" id="ARBA00004418"/>
    </source>
</evidence>
<evidence type="ECO:0000313" key="6">
    <source>
        <dbReference type="Proteomes" id="UP001441944"/>
    </source>
</evidence>
<organism evidence="5 6">
    <name type="scientific">Pseudophaeobacter arcticus</name>
    <dbReference type="NCBI Taxonomy" id="385492"/>
    <lineage>
        <taxon>Bacteria</taxon>
        <taxon>Pseudomonadati</taxon>
        <taxon>Pseudomonadota</taxon>
        <taxon>Alphaproteobacteria</taxon>
        <taxon>Rhodobacterales</taxon>
        <taxon>Paracoccaceae</taxon>
        <taxon>Pseudophaeobacter</taxon>
    </lineage>
</organism>
<evidence type="ECO:0000259" key="4">
    <source>
        <dbReference type="Pfam" id="PF00496"/>
    </source>
</evidence>
<dbReference type="Gene3D" id="3.10.105.10">
    <property type="entry name" value="Dipeptide-binding Protein, Domain 3"/>
    <property type="match status" value="1"/>
</dbReference>
<evidence type="ECO:0000256" key="3">
    <source>
        <dbReference type="ARBA" id="ARBA00022729"/>
    </source>
</evidence>
<dbReference type="PANTHER" id="PTHR30290">
    <property type="entry name" value="PERIPLASMIC BINDING COMPONENT OF ABC TRANSPORTER"/>
    <property type="match status" value="1"/>
</dbReference>
<sequence>MTSRIAGNQVTRRGGAQSFAQAQVRAQVQVAPSASAKSGPANAVYLLLLGLALALCLALPQRGTAQEVITSHGFAEFGALKYPEGFAHFDYVNPEAPKGGELSISAVGTFDSMNPFTRKGRAGALASSHFESLLVESYDEPGSYYGLIAESLEYPESQDWVIFNLRPEARFSDGSAVTAEDVVFSHNLLLDQGLQSYAEAVRKRIPKAEALAPHQVKFYFSPDFPRRAMITQVGGTPVFSKAWFEADPENRRLDEPRLDPGIGSGPYILDKAEINQRITYRRNPDYWGKDLNVNIGRHNYDAIRVEYFGDAIAAMEGFKAGVYTVRPENNSKSWATSYDFDAVARGDVIKDEIPDGNVPVANGFVMNLLRPKFQDIRVREALQLAFNFEWTNESLQYGLFRHRSSFWQDSDLEAKGVPTGRELEVLTALGDQIDPEILTSEPVMAHASKPKRPNDRRNLRRAMKLLDEAGWEVNSEGMRQNAAGEVLKIEFLLDSPTLERIVGPYVSNLQAMGIDAVLNRVDYAQYTSRRREKDFDMVSFAYPMSLEPSTGLYQFFGAEAHKFSVFNPAGLADPAVDALIDNVVDAKTQEELYSNARALDRVLRAKRFMVPTWYLDVSWIAHWKQYAYPANLPPYDTGLLDLWWVDAAREAELKASGALR</sequence>
<keyword evidence="3" id="KW-0732">Signal</keyword>
<comment type="similarity">
    <text evidence="2">Belongs to the bacterial solute-binding protein 5 family.</text>
</comment>
<dbReference type="EMBL" id="BAABWU010000003">
    <property type="protein sequence ID" value="GAA6195723.1"/>
    <property type="molecule type" value="Genomic_DNA"/>
</dbReference>
<dbReference type="PIRSF" id="PIRSF002741">
    <property type="entry name" value="MppA"/>
    <property type="match status" value="1"/>
</dbReference>
<comment type="subcellular location">
    <subcellularLocation>
        <location evidence="1">Periplasm</location>
    </subcellularLocation>
</comment>
<evidence type="ECO:0000256" key="2">
    <source>
        <dbReference type="ARBA" id="ARBA00005695"/>
    </source>
</evidence>
<name>A0ABQ0AIP8_9RHOB</name>
<dbReference type="CDD" id="cd08497">
    <property type="entry name" value="MbnE-like"/>
    <property type="match status" value="1"/>
</dbReference>
<dbReference type="Proteomes" id="UP001441944">
    <property type="component" value="Unassembled WGS sequence"/>
</dbReference>
<dbReference type="InterPro" id="IPR000914">
    <property type="entry name" value="SBP_5_dom"/>
</dbReference>
<accession>A0ABQ0AIP8</accession>
<dbReference type="SUPFAM" id="SSF53850">
    <property type="entry name" value="Periplasmic binding protein-like II"/>
    <property type="match status" value="1"/>
</dbReference>
<evidence type="ECO:0000313" key="5">
    <source>
        <dbReference type="EMBL" id="GAA6195723.1"/>
    </source>
</evidence>
<dbReference type="Gene3D" id="3.40.190.10">
    <property type="entry name" value="Periplasmic binding protein-like II"/>
    <property type="match status" value="1"/>
</dbReference>
<protein>
    <submittedName>
        <fullName evidence="5">Extracellular solute-binding protein</fullName>
    </submittedName>
</protein>
<dbReference type="PANTHER" id="PTHR30290:SF64">
    <property type="entry name" value="ABC TRANSPORTER PERIPLASMIC BINDING PROTEIN"/>
    <property type="match status" value="1"/>
</dbReference>
<dbReference type="InterPro" id="IPR030678">
    <property type="entry name" value="Peptide/Ni-bd"/>
</dbReference>
<gene>
    <name evidence="5" type="ORF">NBRC116598_11670</name>
</gene>
<reference evidence="5 6" key="1">
    <citation type="submission" date="2024-04" db="EMBL/GenBank/DDBJ databases">
        <title>Draft genome sequence of Pseudophaeobacter arcticus NBRC 116598.</title>
        <authorList>
            <person name="Miyakawa T."/>
            <person name="Kusuya Y."/>
            <person name="Miura T."/>
        </authorList>
    </citation>
    <scope>NUCLEOTIDE SEQUENCE [LARGE SCALE GENOMIC DNA]</scope>
    <source>
        <strain evidence="5 6">SU-CL00105</strain>
    </source>
</reference>
<dbReference type="InterPro" id="IPR039424">
    <property type="entry name" value="SBP_5"/>
</dbReference>
<feature type="domain" description="Solute-binding protein family 5" evidence="4">
    <location>
        <begin position="145"/>
        <end position="558"/>
    </location>
</feature>
<dbReference type="Pfam" id="PF00496">
    <property type="entry name" value="SBP_bac_5"/>
    <property type="match status" value="1"/>
</dbReference>
<dbReference type="RefSeq" id="WP_353397867.1">
    <property type="nucleotide sequence ID" value="NZ_BAABWU010000003.1"/>
</dbReference>